<comment type="caution">
    <text evidence="1">The sequence shown here is derived from an EMBL/GenBank/DDBJ whole genome shotgun (WGS) entry which is preliminary data.</text>
</comment>
<evidence type="ECO:0000313" key="1">
    <source>
        <dbReference type="EMBL" id="PON86394.1"/>
    </source>
</evidence>
<dbReference type="AlphaFoldDB" id="A0A2P5ELH3"/>
<dbReference type="Proteomes" id="UP000237000">
    <property type="component" value="Unassembled WGS sequence"/>
</dbReference>
<sequence>MMIATATRASPPMFHGDSSASRRVYTFSVVNCTFPKKVNFENSGGKLVLYTSTSSADDQNFSLTDRIKALTESPGSLDAVFLGPSRSGVHEEVMEVLKPWIELGYVTLEYIYVPPKNIIKLVMDSLSNYSQFTIEYMPMSNKLCFSADTG</sequence>
<reference evidence="2" key="1">
    <citation type="submission" date="2016-06" db="EMBL/GenBank/DDBJ databases">
        <title>Parallel loss of symbiosis genes in relatives of nitrogen-fixing non-legume Parasponia.</title>
        <authorList>
            <person name="Van Velzen R."/>
            <person name="Holmer R."/>
            <person name="Bu F."/>
            <person name="Rutten L."/>
            <person name="Van Zeijl A."/>
            <person name="Liu W."/>
            <person name="Santuari L."/>
            <person name="Cao Q."/>
            <person name="Sharma T."/>
            <person name="Shen D."/>
            <person name="Roswanjaya Y."/>
            <person name="Wardhani T."/>
            <person name="Kalhor M.S."/>
            <person name="Jansen J."/>
            <person name="Van den Hoogen J."/>
            <person name="Gungor B."/>
            <person name="Hartog M."/>
            <person name="Hontelez J."/>
            <person name="Verver J."/>
            <person name="Yang W.-C."/>
            <person name="Schijlen E."/>
            <person name="Repin R."/>
            <person name="Schilthuizen M."/>
            <person name="Schranz E."/>
            <person name="Heidstra R."/>
            <person name="Miyata K."/>
            <person name="Fedorova E."/>
            <person name="Kohlen W."/>
            <person name="Bisseling T."/>
            <person name="Smit S."/>
            <person name="Geurts R."/>
        </authorList>
    </citation>
    <scope>NUCLEOTIDE SEQUENCE [LARGE SCALE GENOMIC DNA]</scope>
    <source>
        <strain evidence="2">cv. RG33-2</strain>
    </source>
</reference>
<dbReference type="EMBL" id="JXTC01000133">
    <property type="protein sequence ID" value="PON86394.1"/>
    <property type="molecule type" value="Genomic_DNA"/>
</dbReference>
<accession>A0A2P5ELH3</accession>
<protein>
    <submittedName>
        <fullName evidence="1">Uncharacterized protein</fullName>
    </submittedName>
</protein>
<proteinExistence type="predicted"/>
<dbReference type="STRING" id="63057.A0A2P5ELH3"/>
<evidence type="ECO:0000313" key="2">
    <source>
        <dbReference type="Proteomes" id="UP000237000"/>
    </source>
</evidence>
<dbReference type="InParanoid" id="A0A2P5ELH3"/>
<dbReference type="OrthoDB" id="1735090at2759"/>
<keyword evidence="2" id="KW-1185">Reference proteome</keyword>
<organism evidence="1 2">
    <name type="scientific">Trema orientale</name>
    <name type="common">Charcoal tree</name>
    <name type="synonym">Celtis orientalis</name>
    <dbReference type="NCBI Taxonomy" id="63057"/>
    <lineage>
        <taxon>Eukaryota</taxon>
        <taxon>Viridiplantae</taxon>
        <taxon>Streptophyta</taxon>
        <taxon>Embryophyta</taxon>
        <taxon>Tracheophyta</taxon>
        <taxon>Spermatophyta</taxon>
        <taxon>Magnoliopsida</taxon>
        <taxon>eudicotyledons</taxon>
        <taxon>Gunneridae</taxon>
        <taxon>Pentapetalae</taxon>
        <taxon>rosids</taxon>
        <taxon>fabids</taxon>
        <taxon>Rosales</taxon>
        <taxon>Cannabaceae</taxon>
        <taxon>Trema</taxon>
    </lineage>
</organism>
<name>A0A2P5ELH3_TREOI</name>
<gene>
    <name evidence="1" type="ORF">TorRG33x02_178460</name>
</gene>